<accession>A0ABX0YWL8</accession>
<protein>
    <submittedName>
        <fullName evidence="3">ATP-binding protein</fullName>
    </submittedName>
</protein>
<evidence type="ECO:0000256" key="1">
    <source>
        <dbReference type="ARBA" id="ARBA00022527"/>
    </source>
</evidence>
<keyword evidence="1" id="KW-0418">Kinase</keyword>
<keyword evidence="4" id="KW-1185">Reference proteome</keyword>
<dbReference type="Proteomes" id="UP000635996">
    <property type="component" value="Unassembled WGS sequence"/>
</dbReference>
<dbReference type="Pfam" id="PF13581">
    <property type="entry name" value="HATPase_c_2"/>
    <property type="match status" value="1"/>
</dbReference>
<dbReference type="InterPro" id="IPR036890">
    <property type="entry name" value="HATPase_C_sf"/>
</dbReference>
<keyword evidence="1" id="KW-0723">Serine/threonine-protein kinase</keyword>
<feature type="domain" description="Histidine kinase/HSP90-like ATPase" evidence="2">
    <location>
        <begin position="10"/>
        <end position="120"/>
    </location>
</feature>
<keyword evidence="3" id="KW-0067">ATP-binding</keyword>
<dbReference type="SUPFAM" id="SSF55874">
    <property type="entry name" value="ATPase domain of HSP90 chaperone/DNA topoisomerase II/histidine kinase"/>
    <property type="match status" value="1"/>
</dbReference>
<proteinExistence type="predicted"/>
<dbReference type="PANTHER" id="PTHR35526">
    <property type="entry name" value="ANTI-SIGMA-F FACTOR RSBW-RELATED"/>
    <property type="match status" value="1"/>
</dbReference>
<dbReference type="RefSeq" id="WP_168131749.1">
    <property type="nucleotide sequence ID" value="NZ_BMVZ01000018.1"/>
</dbReference>
<keyword evidence="1" id="KW-0808">Transferase</keyword>
<evidence type="ECO:0000259" key="2">
    <source>
        <dbReference type="Pfam" id="PF13581"/>
    </source>
</evidence>
<reference evidence="3 4" key="1">
    <citation type="submission" date="2020-03" db="EMBL/GenBank/DDBJ databases">
        <title>WGS of actinomycetes isolated from Thailand.</title>
        <authorList>
            <person name="Thawai C."/>
        </authorList>
    </citation>
    <scope>NUCLEOTIDE SEQUENCE [LARGE SCALE GENOMIC DNA]</scope>
    <source>
        <strain evidence="3 4">NBRC 13905</strain>
    </source>
</reference>
<comment type="caution">
    <text evidence="3">The sequence shown here is derived from an EMBL/GenBank/DDBJ whole genome shotgun (WGS) entry which is preliminary data.</text>
</comment>
<organism evidence="3 4">
    <name type="scientific">Streptomyces thermoviolaceus subsp. thermoviolaceus</name>
    <dbReference type="NCBI Taxonomy" id="66860"/>
    <lineage>
        <taxon>Bacteria</taxon>
        <taxon>Bacillati</taxon>
        <taxon>Actinomycetota</taxon>
        <taxon>Actinomycetes</taxon>
        <taxon>Kitasatosporales</taxon>
        <taxon>Streptomycetaceae</taxon>
        <taxon>Streptomyces</taxon>
    </lineage>
</organism>
<dbReference type="InterPro" id="IPR003594">
    <property type="entry name" value="HATPase_dom"/>
</dbReference>
<evidence type="ECO:0000313" key="3">
    <source>
        <dbReference type="EMBL" id="NJP15606.1"/>
    </source>
</evidence>
<dbReference type="Gene3D" id="3.30.565.10">
    <property type="entry name" value="Histidine kinase-like ATPase, C-terminal domain"/>
    <property type="match status" value="1"/>
</dbReference>
<dbReference type="GO" id="GO:0005524">
    <property type="term" value="F:ATP binding"/>
    <property type="evidence" value="ECO:0007669"/>
    <property type="project" value="UniProtKB-KW"/>
</dbReference>
<keyword evidence="3" id="KW-0547">Nucleotide-binding</keyword>
<dbReference type="CDD" id="cd16936">
    <property type="entry name" value="HATPase_RsbW-like"/>
    <property type="match status" value="1"/>
</dbReference>
<dbReference type="PANTHER" id="PTHR35526:SF3">
    <property type="entry name" value="ANTI-SIGMA-F FACTOR RSBW"/>
    <property type="match status" value="1"/>
</dbReference>
<name>A0ABX0YWL8_STRTL</name>
<sequence>MPEHQLTLSLPATPAAARLARHRAVEVIAGWNAGLHAEVVQTAELVISELVSDAVQYAGAERVLLAVSLDDVVLRIEVRDSSPVLPTPALPCPDSESGRGLFLVAALADRYDAEPTEAGKRCWAEIDLSSTSHRDVGCSLPLQRG</sequence>
<dbReference type="EMBL" id="JAATEL010000014">
    <property type="protein sequence ID" value="NJP15606.1"/>
    <property type="molecule type" value="Genomic_DNA"/>
</dbReference>
<evidence type="ECO:0000313" key="4">
    <source>
        <dbReference type="Proteomes" id="UP000635996"/>
    </source>
</evidence>
<dbReference type="InterPro" id="IPR050267">
    <property type="entry name" value="Anti-sigma-factor_SerPK"/>
</dbReference>
<gene>
    <name evidence="3" type="ORF">HCJ95_15215</name>
</gene>